<accession>A0A6I4IHE2</accession>
<dbReference type="EMBL" id="WQLW01000005">
    <property type="protein sequence ID" value="MVO09125.1"/>
    <property type="molecule type" value="Genomic_DNA"/>
</dbReference>
<dbReference type="OrthoDB" id="1363074at2"/>
<organism evidence="1 2">
    <name type="scientific">Flavobacterium profundi</name>
    <dbReference type="NCBI Taxonomy" id="1774945"/>
    <lineage>
        <taxon>Bacteria</taxon>
        <taxon>Pseudomonadati</taxon>
        <taxon>Bacteroidota</taxon>
        <taxon>Flavobacteriia</taxon>
        <taxon>Flavobacteriales</taxon>
        <taxon>Flavobacteriaceae</taxon>
        <taxon>Flavobacterium</taxon>
    </lineage>
</organism>
<evidence type="ECO:0000313" key="1">
    <source>
        <dbReference type="EMBL" id="MVO09125.1"/>
    </source>
</evidence>
<proteinExistence type="predicted"/>
<keyword evidence="2" id="KW-1185">Reference proteome</keyword>
<name>A0A6I4IHE2_9FLAO</name>
<dbReference type="AlphaFoldDB" id="A0A6I4IHE2"/>
<gene>
    <name evidence="1" type="ORF">GOQ30_08120</name>
</gene>
<protein>
    <submittedName>
        <fullName evidence="1">Uncharacterized protein</fullName>
    </submittedName>
</protein>
<sequence length="110" mass="12983">MYTNYEIGKILHKATTIEDFLCIQIELLENVDCYLQQFTADYFNFIGRYCMEAIPQLIEKKNPNLEKLACFHFLTTLLCDFDRFYKNGGASYFKMSVTSIEDRLKYTVNT</sequence>
<dbReference type="Proteomes" id="UP000431264">
    <property type="component" value="Unassembled WGS sequence"/>
</dbReference>
<dbReference type="RefSeq" id="WP_140997514.1">
    <property type="nucleotide sequence ID" value="NZ_VDCZ01000005.1"/>
</dbReference>
<evidence type="ECO:0000313" key="2">
    <source>
        <dbReference type="Proteomes" id="UP000431264"/>
    </source>
</evidence>
<reference evidence="2" key="1">
    <citation type="submission" date="2019-05" db="EMBL/GenBank/DDBJ databases">
        <title>Flavobacterium profundi sp. nov., isolated from a deep-sea seamount.</title>
        <authorList>
            <person name="Zhang D.-C."/>
        </authorList>
    </citation>
    <scope>NUCLEOTIDE SEQUENCE [LARGE SCALE GENOMIC DNA]</scope>
    <source>
        <strain evidence="2">TP390</strain>
    </source>
</reference>
<comment type="caution">
    <text evidence="1">The sequence shown here is derived from an EMBL/GenBank/DDBJ whole genome shotgun (WGS) entry which is preliminary data.</text>
</comment>